<evidence type="ECO:0000256" key="2">
    <source>
        <dbReference type="ARBA" id="ARBA00005466"/>
    </source>
</evidence>
<feature type="domain" description="FAD-binding PCMH-type" evidence="7">
    <location>
        <begin position="103"/>
        <end position="276"/>
    </location>
</feature>
<dbReference type="InterPro" id="IPR016166">
    <property type="entry name" value="FAD-bd_PCMH"/>
</dbReference>
<keyword evidence="4" id="KW-0274">FAD</keyword>
<dbReference type="InterPro" id="IPR006093">
    <property type="entry name" value="Oxy_OxRdtase_FAD_BS"/>
</dbReference>
<dbReference type="Gene3D" id="3.40.462.20">
    <property type="match status" value="1"/>
</dbReference>
<dbReference type="SUPFAM" id="SSF56176">
    <property type="entry name" value="FAD-binding/transporter-associated domain-like"/>
    <property type="match status" value="1"/>
</dbReference>
<evidence type="ECO:0000256" key="3">
    <source>
        <dbReference type="ARBA" id="ARBA00022630"/>
    </source>
</evidence>
<evidence type="ECO:0000313" key="9">
    <source>
        <dbReference type="Proteomes" id="UP000433071"/>
    </source>
</evidence>
<comment type="cofactor">
    <cofactor evidence="1">
        <name>FAD</name>
        <dbReference type="ChEBI" id="CHEBI:57692"/>
    </cofactor>
</comment>
<comment type="caution">
    <text evidence="8">The sequence shown here is derived from an EMBL/GenBank/DDBJ whole genome shotgun (WGS) entry which is preliminary data.</text>
</comment>
<gene>
    <name evidence="8" type="ORF">GJ743_05105</name>
</gene>
<dbReference type="EMBL" id="WMLB01000016">
    <property type="protein sequence ID" value="MTH67747.1"/>
    <property type="molecule type" value="Genomic_DNA"/>
</dbReference>
<keyword evidence="3" id="KW-0285">Flavoprotein</keyword>
<dbReference type="Proteomes" id="UP000433071">
    <property type="component" value="Unassembled WGS sequence"/>
</dbReference>
<dbReference type="PROSITE" id="PS51387">
    <property type="entry name" value="FAD_PCMH"/>
    <property type="match status" value="1"/>
</dbReference>
<dbReference type="PANTHER" id="PTHR42973">
    <property type="entry name" value="BINDING OXIDOREDUCTASE, PUTATIVE (AFU_ORTHOLOGUE AFUA_1G17690)-RELATED"/>
    <property type="match status" value="1"/>
</dbReference>
<feature type="region of interest" description="Disordered" evidence="6">
    <location>
        <begin position="1"/>
        <end position="37"/>
    </location>
</feature>
<protein>
    <submittedName>
        <fullName evidence="8">FAD-binding protein</fullName>
    </submittedName>
</protein>
<dbReference type="InterPro" id="IPR036318">
    <property type="entry name" value="FAD-bd_PCMH-like_sf"/>
</dbReference>
<evidence type="ECO:0000256" key="4">
    <source>
        <dbReference type="ARBA" id="ARBA00022827"/>
    </source>
</evidence>
<dbReference type="AlphaFoldDB" id="A0A6I3M6I9"/>
<reference evidence="8 9" key="1">
    <citation type="submission" date="2019-11" db="EMBL/GenBank/DDBJ databases">
        <title>Agromyces kandeliae sp. nov., isolated from mangrove soil.</title>
        <authorList>
            <person name="Wang R."/>
        </authorList>
    </citation>
    <scope>NUCLEOTIDE SEQUENCE [LARGE SCALE GENOMIC DNA]</scope>
    <source>
        <strain evidence="8 9">JCM 11433</strain>
    </source>
</reference>
<dbReference type="GO" id="GO:0016491">
    <property type="term" value="F:oxidoreductase activity"/>
    <property type="evidence" value="ECO:0007669"/>
    <property type="project" value="UniProtKB-KW"/>
</dbReference>
<dbReference type="InterPro" id="IPR016169">
    <property type="entry name" value="FAD-bd_PCMH_sub2"/>
</dbReference>
<dbReference type="OrthoDB" id="9775082at2"/>
<accession>A0A6I3M6I9</accession>
<feature type="compositionally biased region" description="Pro residues" evidence="6">
    <location>
        <begin position="19"/>
        <end position="36"/>
    </location>
</feature>
<organism evidence="8 9">
    <name type="scientific">Agromyces bracchium</name>
    <dbReference type="NCBI Taxonomy" id="88376"/>
    <lineage>
        <taxon>Bacteria</taxon>
        <taxon>Bacillati</taxon>
        <taxon>Actinomycetota</taxon>
        <taxon>Actinomycetes</taxon>
        <taxon>Micrococcales</taxon>
        <taxon>Microbacteriaceae</taxon>
        <taxon>Agromyces</taxon>
    </lineage>
</organism>
<dbReference type="Pfam" id="PF01565">
    <property type="entry name" value="FAD_binding_4"/>
    <property type="match status" value="1"/>
</dbReference>
<dbReference type="Gene3D" id="3.30.465.10">
    <property type="match status" value="1"/>
</dbReference>
<keyword evidence="9" id="KW-1185">Reference proteome</keyword>
<name>A0A6I3M6I9_9MICO</name>
<evidence type="ECO:0000256" key="1">
    <source>
        <dbReference type="ARBA" id="ARBA00001974"/>
    </source>
</evidence>
<sequence>MELVVSAPGHPGGRRTWPGRPPPGPRPYPVKGPPVNPLASETVAAETAAATDTTTTTGSAAPAAPALSLRESFALLAERLDGRLSLPGEPGYDADRLAWNLAVDQRPAAVVVAASVADVARTVRAARELGLAVAPQATGHNAGPLVEGHGLADAILLRTHELRAVEIRPTQRLARVEPGVLWGDVVAAAAPHGLAALAGSSHDVGVVGYTLGGGVSFLGRAHGLAANHVTAVELVTADGEFRRVDAQHDPELFWAVRGGGGDFGVVTALEFGLFEIDQVVAGALFFPIERTEEVLQAWAEWTRSVPDTVTSVGRVLRFPPMPELPPFLSGQSFVLVEAVVQESPERADALLAPLRALGPAMDSVHPQSPAELLQLHMDPPGPTPGHGDGMMLADLPAEAVRAFVAAVGPDADTALLSAEIRHLGGAFAPSAALEVAADRGLPLPGAVGGLEAEYLVYGVGIAVPETIEAVVASLGRLLSRIEPWRASVEYLNFVERQTTGSRFFGDDGRLARLRAIKQVVDPTGVIRSNHPVGR</sequence>
<dbReference type="InterPro" id="IPR006094">
    <property type="entry name" value="Oxid_FAD_bind_N"/>
</dbReference>
<dbReference type="InterPro" id="IPR050416">
    <property type="entry name" value="FAD-linked_Oxidoreductase"/>
</dbReference>
<dbReference type="PANTHER" id="PTHR42973:SF39">
    <property type="entry name" value="FAD-BINDING PCMH-TYPE DOMAIN-CONTAINING PROTEIN"/>
    <property type="match status" value="1"/>
</dbReference>
<evidence type="ECO:0000256" key="6">
    <source>
        <dbReference type="SAM" id="MobiDB-lite"/>
    </source>
</evidence>
<dbReference type="InterPro" id="IPR016167">
    <property type="entry name" value="FAD-bd_PCMH_sub1"/>
</dbReference>
<proteinExistence type="inferred from homology"/>
<evidence type="ECO:0000313" key="8">
    <source>
        <dbReference type="EMBL" id="MTH67747.1"/>
    </source>
</evidence>
<keyword evidence="5" id="KW-0560">Oxidoreductase</keyword>
<dbReference type="PROSITE" id="PS00862">
    <property type="entry name" value="OX2_COVAL_FAD"/>
    <property type="match status" value="1"/>
</dbReference>
<evidence type="ECO:0000259" key="7">
    <source>
        <dbReference type="PROSITE" id="PS51387"/>
    </source>
</evidence>
<comment type="similarity">
    <text evidence="2">Belongs to the oxygen-dependent FAD-linked oxidoreductase family.</text>
</comment>
<dbReference type="GO" id="GO:0071949">
    <property type="term" value="F:FAD binding"/>
    <property type="evidence" value="ECO:0007669"/>
    <property type="project" value="InterPro"/>
</dbReference>
<evidence type="ECO:0000256" key="5">
    <source>
        <dbReference type="ARBA" id="ARBA00023002"/>
    </source>
</evidence>
<dbReference type="Gene3D" id="3.30.43.10">
    <property type="entry name" value="Uridine Diphospho-n-acetylenolpyruvylglucosamine Reductase, domain 2"/>
    <property type="match status" value="1"/>
</dbReference>